<organism evidence="13 14">
    <name type="scientific">Marinilabilia rubra</name>
    <dbReference type="NCBI Taxonomy" id="2162893"/>
    <lineage>
        <taxon>Bacteria</taxon>
        <taxon>Pseudomonadati</taxon>
        <taxon>Bacteroidota</taxon>
        <taxon>Bacteroidia</taxon>
        <taxon>Marinilabiliales</taxon>
        <taxon>Marinilabiliaceae</taxon>
        <taxon>Marinilabilia</taxon>
    </lineage>
</organism>
<feature type="transmembrane region" description="Helical" evidence="11">
    <location>
        <begin position="355"/>
        <end position="376"/>
    </location>
</feature>
<evidence type="ECO:0000256" key="5">
    <source>
        <dbReference type="ARBA" id="ARBA00023065"/>
    </source>
</evidence>
<evidence type="ECO:0000259" key="12">
    <source>
        <dbReference type="PROSITE" id="PS51371"/>
    </source>
</evidence>
<keyword evidence="8" id="KW-0868">Chloride</keyword>
<dbReference type="PROSITE" id="PS51371">
    <property type="entry name" value="CBS"/>
    <property type="match status" value="2"/>
</dbReference>
<dbReference type="Gene3D" id="1.10.3080.10">
    <property type="entry name" value="Clc chloride channel"/>
    <property type="match status" value="1"/>
</dbReference>
<dbReference type="InterPro" id="IPR046342">
    <property type="entry name" value="CBS_dom_sf"/>
</dbReference>
<keyword evidence="4 11" id="KW-1133">Transmembrane helix</keyword>
<keyword evidence="3 11" id="KW-0812">Transmembrane</keyword>
<evidence type="ECO:0000256" key="1">
    <source>
        <dbReference type="ARBA" id="ARBA00004141"/>
    </source>
</evidence>
<feature type="transmembrane region" description="Helical" evidence="11">
    <location>
        <begin position="165"/>
        <end position="190"/>
    </location>
</feature>
<feature type="domain" description="CBS" evidence="12">
    <location>
        <begin position="538"/>
        <end position="593"/>
    </location>
</feature>
<dbReference type="SUPFAM" id="SSF54631">
    <property type="entry name" value="CBS-domain pair"/>
    <property type="match status" value="1"/>
</dbReference>
<feature type="transmembrane region" description="Helical" evidence="11">
    <location>
        <begin position="277"/>
        <end position="295"/>
    </location>
</feature>
<keyword evidence="6 11" id="KW-0472">Membrane</keyword>
<evidence type="ECO:0000256" key="6">
    <source>
        <dbReference type="ARBA" id="ARBA00023136"/>
    </source>
</evidence>
<dbReference type="RefSeq" id="WP_109264946.1">
    <property type="nucleotide sequence ID" value="NZ_QEWP01000010.1"/>
</dbReference>
<keyword evidence="10" id="KW-0129">CBS domain</keyword>
<dbReference type="PANTHER" id="PTHR43427:SF6">
    <property type="entry name" value="CHLORIDE CHANNEL PROTEIN CLC-E"/>
    <property type="match status" value="1"/>
</dbReference>
<feature type="transmembrane region" description="Helical" evidence="11">
    <location>
        <begin position="239"/>
        <end position="256"/>
    </location>
</feature>
<keyword evidence="2" id="KW-0813">Transport</keyword>
<dbReference type="Pfam" id="PF00571">
    <property type="entry name" value="CBS"/>
    <property type="match status" value="2"/>
</dbReference>
<dbReference type="Pfam" id="PF00654">
    <property type="entry name" value="Voltage_CLC"/>
    <property type="match status" value="1"/>
</dbReference>
<keyword evidence="9" id="KW-0407">Ion channel</keyword>
<reference evidence="13 14" key="1">
    <citation type="submission" date="2018-05" db="EMBL/GenBank/DDBJ databases">
        <title>Marinilabilia rubrum sp. nov., isolated from saltern sediment.</title>
        <authorList>
            <person name="Zhang R."/>
        </authorList>
    </citation>
    <scope>NUCLEOTIDE SEQUENCE [LARGE SCALE GENOMIC DNA]</scope>
    <source>
        <strain evidence="13 14">WTE16</strain>
    </source>
</reference>
<gene>
    <name evidence="13" type="ORF">DDZ16_13200</name>
</gene>
<dbReference type="GO" id="GO:0034707">
    <property type="term" value="C:chloride channel complex"/>
    <property type="evidence" value="ECO:0007669"/>
    <property type="project" value="UniProtKB-KW"/>
</dbReference>
<dbReference type="Proteomes" id="UP000244956">
    <property type="component" value="Unassembled WGS sequence"/>
</dbReference>
<keyword evidence="14" id="KW-1185">Reference proteome</keyword>
<keyword evidence="7" id="KW-0869">Chloride channel</keyword>
<feature type="transmembrane region" description="Helical" evidence="11">
    <location>
        <begin position="324"/>
        <end position="343"/>
    </location>
</feature>
<evidence type="ECO:0000256" key="11">
    <source>
        <dbReference type="SAM" id="Phobius"/>
    </source>
</evidence>
<comment type="subcellular location">
    <subcellularLocation>
        <location evidence="1">Membrane</location>
        <topology evidence="1">Multi-pass membrane protein</topology>
    </subcellularLocation>
</comment>
<sequence>MSLRDKFSPEKILRNFLKWRLRHISNRQFMMFLSILVGIASGLGAVAIKNSVHFISVLVQDVINSEGPAYIYLFSPVVGILLAVLFIKFILKRPVRHGIPNVLYALSKRGGRIRPHNTFSSIVTSSLTVGFGGSVGLEGPTVSTGAAIGSNIGQLFHLNFRQITLLLGCASAAAMSAIFKAPIAAIVFALEVIMLDLTLTAIVPLLMASASAVLTSYLFMGQQVLYPVNITETFEINDLLFYILLGIVTGMVAVYFTKTYLYIEKLFEKLKSARNRLIVGGLALGVLLFFFPSLYGEGYDVINRVLSGDASFVFEQDLFAGLQYYWPAMVGLILMVIGLKVVASSITFGSGGVGGIFAPTLFIGANTGLLFAIIINQLGFQEISEQNFALVGMGGLIAGVLQAPLTGLFLIADVTGGYELFLPLMITATISFATAKTFVKNSVYHHQLAQRKELLTHDKDQVALALMDVSKLIETDFSIIPLNATLGDLVQVVSKAHRNLFPVVDEKGILHGMVKMDDIRDIIFKPELYDTTMVQDLMYMPEYYISPDDSMEDLVEMFRTSGRFNIAVIDKGKYLGFISRANAFTAYRNFVKRFSGEY</sequence>
<evidence type="ECO:0000313" key="14">
    <source>
        <dbReference type="Proteomes" id="UP000244956"/>
    </source>
</evidence>
<evidence type="ECO:0000256" key="9">
    <source>
        <dbReference type="ARBA" id="ARBA00023303"/>
    </source>
</evidence>
<dbReference type="InterPro" id="IPR000644">
    <property type="entry name" value="CBS_dom"/>
</dbReference>
<evidence type="ECO:0000256" key="8">
    <source>
        <dbReference type="ARBA" id="ARBA00023214"/>
    </source>
</evidence>
<feature type="transmembrane region" description="Helical" evidence="11">
    <location>
        <begin position="197"/>
        <end position="219"/>
    </location>
</feature>
<dbReference type="EMBL" id="QEWP01000010">
    <property type="protein sequence ID" value="PWD98947.1"/>
    <property type="molecule type" value="Genomic_DNA"/>
</dbReference>
<keyword evidence="5" id="KW-0406">Ion transport</keyword>
<dbReference type="InterPro" id="IPR001807">
    <property type="entry name" value="ClC"/>
</dbReference>
<feature type="transmembrane region" description="Helical" evidence="11">
    <location>
        <begin position="71"/>
        <end position="91"/>
    </location>
</feature>
<dbReference type="PANTHER" id="PTHR43427">
    <property type="entry name" value="CHLORIDE CHANNEL PROTEIN CLC-E"/>
    <property type="match status" value="1"/>
</dbReference>
<dbReference type="Gene3D" id="3.10.580.10">
    <property type="entry name" value="CBS-domain"/>
    <property type="match status" value="1"/>
</dbReference>
<evidence type="ECO:0000256" key="10">
    <source>
        <dbReference type="PROSITE-ProRule" id="PRU00703"/>
    </source>
</evidence>
<feature type="domain" description="CBS" evidence="12">
    <location>
        <begin position="473"/>
        <end position="531"/>
    </location>
</feature>
<evidence type="ECO:0000256" key="7">
    <source>
        <dbReference type="ARBA" id="ARBA00023173"/>
    </source>
</evidence>
<name>A0A2U2B7B1_9BACT</name>
<evidence type="ECO:0000256" key="2">
    <source>
        <dbReference type="ARBA" id="ARBA00022448"/>
    </source>
</evidence>
<protein>
    <submittedName>
        <fullName evidence="13">Chloride channel protein</fullName>
    </submittedName>
</protein>
<comment type="caution">
    <text evidence="13">The sequence shown here is derived from an EMBL/GenBank/DDBJ whole genome shotgun (WGS) entry which is preliminary data.</text>
</comment>
<feature type="transmembrane region" description="Helical" evidence="11">
    <location>
        <begin position="388"/>
        <end position="411"/>
    </location>
</feature>
<dbReference type="SUPFAM" id="SSF81340">
    <property type="entry name" value="Clc chloride channel"/>
    <property type="match status" value="1"/>
</dbReference>
<dbReference type="InterPro" id="IPR014743">
    <property type="entry name" value="Cl-channel_core"/>
</dbReference>
<dbReference type="OrthoDB" id="9812438at2"/>
<evidence type="ECO:0000256" key="4">
    <source>
        <dbReference type="ARBA" id="ARBA00022989"/>
    </source>
</evidence>
<feature type="transmembrane region" description="Helical" evidence="11">
    <location>
        <begin position="420"/>
        <end position="439"/>
    </location>
</feature>
<dbReference type="GO" id="GO:0005254">
    <property type="term" value="F:chloride channel activity"/>
    <property type="evidence" value="ECO:0007669"/>
    <property type="project" value="UniProtKB-KW"/>
</dbReference>
<dbReference type="AlphaFoldDB" id="A0A2U2B7B1"/>
<evidence type="ECO:0000313" key="13">
    <source>
        <dbReference type="EMBL" id="PWD98947.1"/>
    </source>
</evidence>
<proteinExistence type="predicted"/>
<accession>A0A2U2B7B1</accession>
<evidence type="ECO:0000256" key="3">
    <source>
        <dbReference type="ARBA" id="ARBA00022692"/>
    </source>
</evidence>
<dbReference type="PRINTS" id="PR00762">
    <property type="entry name" value="CLCHANNEL"/>
</dbReference>
<dbReference type="InterPro" id="IPR050368">
    <property type="entry name" value="ClC-type_chloride_channel"/>
</dbReference>
<dbReference type="CDD" id="cd00400">
    <property type="entry name" value="Voltage_gated_ClC"/>
    <property type="match status" value="1"/>
</dbReference>